<dbReference type="InterPro" id="IPR019734">
    <property type="entry name" value="TPR_rpt"/>
</dbReference>
<dbReference type="PANTHER" id="PTHR45831">
    <property type="entry name" value="LD24721P"/>
    <property type="match status" value="1"/>
</dbReference>
<evidence type="ECO:0000313" key="5">
    <source>
        <dbReference type="EMBL" id="OGK41858.1"/>
    </source>
</evidence>
<reference evidence="5 6" key="1">
    <citation type="journal article" date="2016" name="Nat. Commun.">
        <title>Thousands of microbial genomes shed light on interconnected biogeochemical processes in an aquifer system.</title>
        <authorList>
            <person name="Anantharaman K."/>
            <person name="Brown C.T."/>
            <person name="Hug L.A."/>
            <person name="Sharon I."/>
            <person name="Castelle C.J."/>
            <person name="Probst A.J."/>
            <person name="Thomas B.C."/>
            <person name="Singh A."/>
            <person name="Wilkins M.J."/>
            <person name="Karaoz U."/>
            <person name="Brodie E.L."/>
            <person name="Williams K.H."/>
            <person name="Hubbard S.S."/>
            <person name="Banfield J.F."/>
        </authorList>
    </citation>
    <scope>NUCLEOTIDE SEQUENCE [LARGE SCALE GENOMIC DNA]</scope>
</reference>
<dbReference type="GO" id="GO:0006620">
    <property type="term" value="P:post-translational protein targeting to endoplasmic reticulum membrane"/>
    <property type="evidence" value="ECO:0007669"/>
    <property type="project" value="TreeGrafter"/>
</dbReference>
<keyword evidence="1" id="KW-0677">Repeat</keyword>
<dbReference type="Gene3D" id="1.25.40.10">
    <property type="entry name" value="Tetratricopeptide repeat domain"/>
    <property type="match status" value="1"/>
</dbReference>
<dbReference type="STRING" id="1802055.A3A74_02485"/>
<feature type="region of interest" description="Disordered" evidence="4">
    <location>
        <begin position="243"/>
        <end position="262"/>
    </location>
</feature>
<dbReference type="Proteomes" id="UP000179270">
    <property type="component" value="Unassembled WGS sequence"/>
</dbReference>
<gene>
    <name evidence="5" type="ORF">A3A74_02485</name>
</gene>
<dbReference type="PROSITE" id="PS50005">
    <property type="entry name" value="TPR"/>
    <property type="match status" value="1"/>
</dbReference>
<dbReference type="GO" id="GO:0016020">
    <property type="term" value="C:membrane"/>
    <property type="evidence" value="ECO:0007669"/>
    <property type="project" value="TreeGrafter"/>
</dbReference>
<protein>
    <submittedName>
        <fullName evidence="5">Uncharacterized protein</fullName>
    </submittedName>
</protein>
<keyword evidence="2 3" id="KW-0802">TPR repeat</keyword>
<evidence type="ECO:0000256" key="3">
    <source>
        <dbReference type="PROSITE-ProRule" id="PRU00339"/>
    </source>
</evidence>
<dbReference type="GO" id="GO:0060090">
    <property type="term" value="F:molecular adaptor activity"/>
    <property type="evidence" value="ECO:0007669"/>
    <property type="project" value="TreeGrafter"/>
</dbReference>
<name>A0A1F7IES3_9BACT</name>
<accession>A0A1F7IES3</accession>
<comment type="caution">
    <text evidence="5">The sequence shown here is derived from an EMBL/GenBank/DDBJ whole genome shotgun (WGS) entry which is preliminary data.</text>
</comment>
<dbReference type="SMART" id="SM00028">
    <property type="entry name" value="TPR"/>
    <property type="match status" value="2"/>
</dbReference>
<evidence type="ECO:0000256" key="2">
    <source>
        <dbReference type="ARBA" id="ARBA00022803"/>
    </source>
</evidence>
<organism evidence="5 6">
    <name type="scientific">Candidatus Roizmanbacteria bacterium RIFCSPLOWO2_01_FULL_35_13</name>
    <dbReference type="NCBI Taxonomy" id="1802055"/>
    <lineage>
        <taxon>Bacteria</taxon>
        <taxon>Candidatus Roizmaniibacteriota</taxon>
    </lineage>
</organism>
<evidence type="ECO:0000256" key="4">
    <source>
        <dbReference type="SAM" id="MobiDB-lite"/>
    </source>
</evidence>
<proteinExistence type="predicted"/>
<dbReference type="PANTHER" id="PTHR45831:SF2">
    <property type="entry name" value="LD24721P"/>
    <property type="match status" value="1"/>
</dbReference>
<evidence type="ECO:0000256" key="1">
    <source>
        <dbReference type="ARBA" id="ARBA00022737"/>
    </source>
</evidence>
<dbReference type="EMBL" id="MGAF01000015">
    <property type="protein sequence ID" value="OGK41858.1"/>
    <property type="molecule type" value="Genomic_DNA"/>
</dbReference>
<dbReference type="SUPFAM" id="SSF48452">
    <property type="entry name" value="TPR-like"/>
    <property type="match status" value="1"/>
</dbReference>
<dbReference type="AlphaFoldDB" id="A0A1F7IES3"/>
<evidence type="ECO:0000313" key="6">
    <source>
        <dbReference type="Proteomes" id="UP000179270"/>
    </source>
</evidence>
<sequence>MENIEKLENQAIDAAVNFKWQEAIDLNEKIIKLDKKNLPAYLRLGFATSQNQKFTEAIKYYKKALKIQPSNNIAKENIERLKVLQNKSTKKSKKTPMYLDPNLFLESTGKTKSVVLVNLGQKNVLAQLTVGEEVELKFKKRKVEIRTTENEYIGSLPDDLSRRLLVFLKAKSKYRVFVKEANLNKVTVFIREETKGKKVQHYMSFPQNIQSQIGQMQAEKENEDEGEVEGAVDLEKLAENLTAEEKEYLPYHPEPSEEESEE</sequence>
<dbReference type="PROSITE" id="PS50293">
    <property type="entry name" value="TPR_REGION"/>
    <property type="match status" value="1"/>
</dbReference>
<dbReference type="InterPro" id="IPR047150">
    <property type="entry name" value="SGT"/>
</dbReference>
<dbReference type="InterPro" id="IPR011990">
    <property type="entry name" value="TPR-like_helical_dom_sf"/>
</dbReference>
<dbReference type="Pfam" id="PF00515">
    <property type="entry name" value="TPR_1"/>
    <property type="match status" value="1"/>
</dbReference>
<dbReference type="GO" id="GO:0072380">
    <property type="term" value="C:TRC complex"/>
    <property type="evidence" value="ECO:0007669"/>
    <property type="project" value="TreeGrafter"/>
</dbReference>
<feature type="repeat" description="TPR" evidence="3">
    <location>
        <begin position="38"/>
        <end position="71"/>
    </location>
</feature>